<dbReference type="OrthoDB" id="893601at2"/>
<dbReference type="Proteomes" id="UP000307507">
    <property type="component" value="Unassembled WGS sequence"/>
</dbReference>
<dbReference type="RefSeq" id="WP_136402501.1">
    <property type="nucleotide sequence ID" value="NZ_SSNZ01000002.1"/>
</dbReference>
<name>A0A4S3ZZR5_9FLAO</name>
<reference evidence="1 2" key="1">
    <citation type="submission" date="2019-04" db="EMBL/GenBank/DDBJ databases">
        <title>Flavobacterium sp. nov. isolated from construction timber.</title>
        <authorList>
            <person name="Lin S.-Y."/>
            <person name="Chang C.-T."/>
            <person name="Young C.-C."/>
        </authorList>
    </citation>
    <scope>NUCLEOTIDE SEQUENCE [LARGE SCALE GENOMIC DNA]</scope>
    <source>
        <strain evidence="1 2">CC-CTC003</strain>
    </source>
</reference>
<evidence type="ECO:0000313" key="1">
    <source>
        <dbReference type="EMBL" id="THF51516.1"/>
    </source>
</evidence>
<sequence>MKNSIILLLMISLFSCQSKKDTDTTENNTAEASKTTVDYKVAIQFISDYAHFLDHSTDPKTTLSWIQHNQLLTSGFKENYTRIIEEAWKTDPELGLGFDPVFDGQDYPDNNYTITAIDSLSGFVTVSSDSWKEFVVVMRVTQNGKQSLVDGSGIINIPENKRAQR</sequence>
<comment type="caution">
    <text evidence="1">The sequence shown here is derived from an EMBL/GenBank/DDBJ whole genome shotgun (WGS) entry which is preliminary data.</text>
</comment>
<keyword evidence="2" id="KW-1185">Reference proteome</keyword>
<organism evidence="1 2">
    <name type="scientific">Flavobacterium supellecticarium</name>
    <dbReference type="NCBI Taxonomy" id="2565924"/>
    <lineage>
        <taxon>Bacteria</taxon>
        <taxon>Pseudomonadati</taxon>
        <taxon>Bacteroidota</taxon>
        <taxon>Flavobacteriia</taxon>
        <taxon>Flavobacteriales</taxon>
        <taxon>Flavobacteriaceae</taxon>
        <taxon>Flavobacterium</taxon>
    </lineage>
</organism>
<dbReference type="PROSITE" id="PS51257">
    <property type="entry name" value="PROKAR_LIPOPROTEIN"/>
    <property type="match status" value="1"/>
</dbReference>
<gene>
    <name evidence="1" type="ORF">E6C50_07070</name>
</gene>
<protein>
    <recommendedName>
        <fullName evidence="3">DUF3828 domain-containing protein</fullName>
    </recommendedName>
</protein>
<evidence type="ECO:0000313" key="2">
    <source>
        <dbReference type="Proteomes" id="UP000307507"/>
    </source>
</evidence>
<dbReference type="AlphaFoldDB" id="A0A4S3ZZR5"/>
<dbReference type="EMBL" id="SSNZ01000002">
    <property type="protein sequence ID" value="THF51516.1"/>
    <property type="molecule type" value="Genomic_DNA"/>
</dbReference>
<proteinExistence type="predicted"/>
<evidence type="ECO:0008006" key="3">
    <source>
        <dbReference type="Google" id="ProtNLM"/>
    </source>
</evidence>
<dbReference type="Gene3D" id="3.10.450.50">
    <property type="match status" value="1"/>
</dbReference>
<accession>A0A4S3ZZR5</accession>